<dbReference type="InterPro" id="IPR040322">
    <property type="entry name" value="TROVE2"/>
</dbReference>
<evidence type="ECO:0000313" key="10">
    <source>
        <dbReference type="WBParaSite" id="GPUH_0001444601-mRNA-1"/>
    </source>
</evidence>
<dbReference type="WBParaSite" id="GPUH_0001444601-mRNA-1">
    <property type="protein sequence ID" value="GPUH_0001444601-mRNA-1"/>
    <property type="gene ID" value="GPUH_0001444601"/>
</dbReference>
<protein>
    <submittedName>
        <fullName evidence="10">TROVE domain-containing protein</fullName>
    </submittedName>
</protein>
<organism evidence="10">
    <name type="scientific">Gongylonema pulchrum</name>
    <dbReference type="NCBI Taxonomy" id="637853"/>
    <lineage>
        <taxon>Eukaryota</taxon>
        <taxon>Metazoa</taxon>
        <taxon>Ecdysozoa</taxon>
        <taxon>Nematoda</taxon>
        <taxon>Chromadorea</taxon>
        <taxon>Rhabditida</taxon>
        <taxon>Spirurina</taxon>
        <taxon>Spiruromorpha</taxon>
        <taxon>Spiruroidea</taxon>
        <taxon>Gongylonematidae</taxon>
        <taxon>Gongylonema</taxon>
    </lineage>
</organism>
<proteinExistence type="inferred from homology"/>
<evidence type="ECO:0000256" key="3">
    <source>
        <dbReference type="ARBA" id="ARBA00022490"/>
    </source>
</evidence>
<keyword evidence="6" id="KW-0687">Ribonucleoprotein</keyword>
<keyword evidence="4" id="KW-0479">Metal-binding</keyword>
<dbReference type="PANTHER" id="PTHR14202">
    <property type="entry name" value="60 KDA RIBONUCLEOPROTEIN SSA/RO"/>
    <property type="match status" value="1"/>
</dbReference>
<dbReference type="GO" id="GO:0005737">
    <property type="term" value="C:cytoplasm"/>
    <property type="evidence" value="ECO:0007669"/>
    <property type="project" value="UniProtKB-SubCell"/>
</dbReference>
<keyword evidence="9" id="KW-1185">Reference proteome</keyword>
<dbReference type="Proteomes" id="UP000271098">
    <property type="component" value="Unassembled WGS sequence"/>
</dbReference>
<dbReference type="AlphaFoldDB" id="A0A183E0D6"/>
<dbReference type="InterPro" id="IPR037214">
    <property type="entry name" value="TROVE_dom_sf"/>
</dbReference>
<reference evidence="10" key="1">
    <citation type="submission" date="2016-06" db="UniProtKB">
        <authorList>
            <consortium name="WormBaseParasite"/>
        </authorList>
    </citation>
    <scope>IDENTIFICATION</scope>
</reference>
<sequence>MESLKDLLVGSDSKFGTKEFEEVYNNLAKFAFKQDEQPAGEGHVPGQMVPVRADQVMNDAGGFVFRISDESLVRRFLILGTTGGTYYVTEKELTMRSVERLCQIIHNGQGLMMLREILDISLAGRAPKQDPTIFALALCARYQICDTTSKEKSASKSGVEQSGNTMQWKPAEAEYRELKKPLDKTYQKSLQQLALFAVPKEAYIDEDRLSVCSPVPIFHLEIYKS</sequence>
<comment type="subcellular location">
    <subcellularLocation>
        <location evidence="1">Cytoplasm</location>
    </subcellularLocation>
</comment>
<dbReference type="Gene3D" id="3.40.50.410">
    <property type="entry name" value="von Willebrand factor, type A domain"/>
    <property type="match status" value="1"/>
</dbReference>
<feature type="domain" description="TROVE" evidence="7">
    <location>
        <begin position="56"/>
        <end position="225"/>
    </location>
</feature>
<dbReference type="PANTHER" id="PTHR14202:SF0">
    <property type="entry name" value="RNA-BINDING PROTEIN RO60"/>
    <property type="match status" value="1"/>
</dbReference>
<name>A0A183E0D6_9BILA</name>
<accession>A0A183E0D6</accession>
<evidence type="ECO:0000256" key="2">
    <source>
        <dbReference type="ARBA" id="ARBA00007814"/>
    </source>
</evidence>
<dbReference type="OrthoDB" id="6098064at2759"/>
<dbReference type="SUPFAM" id="SSF140864">
    <property type="entry name" value="TROVE domain-like"/>
    <property type="match status" value="1"/>
</dbReference>
<evidence type="ECO:0000313" key="9">
    <source>
        <dbReference type="Proteomes" id="UP000271098"/>
    </source>
</evidence>
<evidence type="ECO:0000256" key="1">
    <source>
        <dbReference type="ARBA" id="ARBA00004496"/>
    </source>
</evidence>
<dbReference type="InterPro" id="IPR008858">
    <property type="entry name" value="TROVE_dom"/>
</dbReference>
<evidence type="ECO:0000256" key="4">
    <source>
        <dbReference type="ARBA" id="ARBA00022723"/>
    </source>
</evidence>
<dbReference type="EMBL" id="UYRT01081252">
    <property type="protein sequence ID" value="VDN24150.1"/>
    <property type="molecule type" value="Genomic_DNA"/>
</dbReference>
<dbReference type="GO" id="GO:0046872">
    <property type="term" value="F:metal ion binding"/>
    <property type="evidence" value="ECO:0007669"/>
    <property type="project" value="UniProtKB-KW"/>
</dbReference>
<keyword evidence="3" id="KW-0963">Cytoplasm</keyword>
<evidence type="ECO:0000256" key="6">
    <source>
        <dbReference type="ARBA" id="ARBA00023274"/>
    </source>
</evidence>
<dbReference type="GO" id="GO:1990904">
    <property type="term" value="C:ribonucleoprotein complex"/>
    <property type="evidence" value="ECO:0007669"/>
    <property type="project" value="UniProtKB-KW"/>
</dbReference>
<dbReference type="GO" id="GO:0003723">
    <property type="term" value="F:RNA binding"/>
    <property type="evidence" value="ECO:0007669"/>
    <property type="project" value="UniProtKB-KW"/>
</dbReference>
<dbReference type="Pfam" id="PF05731">
    <property type="entry name" value="TROVE"/>
    <property type="match status" value="1"/>
</dbReference>
<gene>
    <name evidence="8" type="ORF">GPUH_LOCUS14428</name>
</gene>
<evidence type="ECO:0000256" key="5">
    <source>
        <dbReference type="ARBA" id="ARBA00022884"/>
    </source>
</evidence>
<comment type="similarity">
    <text evidence="2">Belongs to the Ro 60 kDa family.</text>
</comment>
<dbReference type="InterPro" id="IPR036465">
    <property type="entry name" value="vWFA_dom_sf"/>
</dbReference>
<keyword evidence="5" id="KW-0694">RNA-binding</keyword>
<evidence type="ECO:0000259" key="7">
    <source>
        <dbReference type="PROSITE" id="PS50988"/>
    </source>
</evidence>
<evidence type="ECO:0000313" key="8">
    <source>
        <dbReference type="EMBL" id="VDN24150.1"/>
    </source>
</evidence>
<dbReference type="PROSITE" id="PS50988">
    <property type="entry name" value="TROVE"/>
    <property type="match status" value="1"/>
</dbReference>
<reference evidence="8 9" key="2">
    <citation type="submission" date="2018-11" db="EMBL/GenBank/DDBJ databases">
        <authorList>
            <consortium name="Pathogen Informatics"/>
        </authorList>
    </citation>
    <scope>NUCLEOTIDE SEQUENCE [LARGE SCALE GENOMIC DNA]</scope>
</reference>